<reference evidence="1" key="1">
    <citation type="journal article" date="2019" name="MBio">
        <title>Virus Genomes from Deep Sea Sediments Expand the Ocean Megavirome and Support Independent Origins of Viral Gigantism.</title>
        <authorList>
            <person name="Backstrom D."/>
            <person name="Yutin N."/>
            <person name="Jorgensen S.L."/>
            <person name="Dharamshi J."/>
            <person name="Homa F."/>
            <person name="Zaremba-Niedwiedzka K."/>
            <person name="Spang A."/>
            <person name="Wolf Y.I."/>
            <person name="Koonin E.V."/>
            <person name="Ettema T.J."/>
        </authorList>
    </citation>
    <scope>NUCLEOTIDE SEQUENCE</scope>
</reference>
<evidence type="ECO:0000313" key="1">
    <source>
        <dbReference type="EMBL" id="QBK91674.1"/>
    </source>
</evidence>
<protein>
    <submittedName>
        <fullName evidence="1">Uncharacterized protein</fullName>
    </submittedName>
</protein>
<name>A0A481Z730_9VIRU</name>
<sequence>MAGPLWKFIMIGDKKVYIWWEPWKKTEGHTIERISDDEYEVMCSHDKFDFQKIREEVEKMIYTKLEK</sequence>
<accession>A0A481Z730</accession>
<organism evidence="1">
    <name type="scientific">Pithovirus LCPAC302</name>
    <dbReference type="NCBI Taxonomy" id="2506593"/>
    <lineage>
        <taxon>Viruses</taxon>
        <taxon>Pithoviruses</taxon>
    </lineage>
</organism>
<proteinExistence type="predicted"/>
<dbReference type="EMBL" id="MK500564">
    <property type="protein sequence ID" value="QBK91674.1"/>
    <property type="molecule type" value="Genomic_DNA"/>
</dbReference>
<gene>
    <name evidence="1" type="ORF">LCPAC302_02940</name>
</gene>